<reference evidence="9" key="2">
    <citation type="submission" date="2020-09" db="EMBL/GenBank/DDBJ databases">
        <authorList>
            <person name="Sun Q."/>
            <person name="Zhou Y."/>
        </authorList>
    </citation>
    <scope>NUCLEOTIDE SEQUENCE</scope>
    <source>
        <strain evidence="9">CGMCC 1.12785</strain>
    </source>
</reference>
<name>A0A8J2XCD7_9MICO</name>
<dbReference type="NCBIfam" id="TIGR00786">
    <property type="entry name" value="dctM"/>
    <property type="match status" value="1"/>
</dbReference>
<comment type="subcellular location">
    <subcellularLocation>
        <location evidence="1">Cell inner membrane</location>
        <topology evidence="1">Multi-pass membrane protein</topology>
    </subcellularLocation>
</comment>
<feature type="transmembrane region" description="Helical" evidence="7">
    <location>
        <begin position="239"/>
        <end position="257"/>
    </location>
</feature>
<dbReference type="GO" id="GO:0022857">
    <property type="term" value="F:transmembrane transporter activity"/>
    <property type="evidence" value="ECO:0007669"/>
    <property type="project" value="TreeGrafter"/>
</dbReference>
<keyword evidence="3" id="KW-0997">Cell inner membrane</keyword>
<organism evidence="9 10">
    <name type="scientific">Sediminivirga luteola</name>
    <dbReference type="NCBI Taxonomy" id="1774748"/>
    <lineage>
        <taxon>Bacteria</taxon>
        <taxon>Bacillati</taxon>
        <taxon>Actinomycetota</taxon>
        <taxon>Actinomycetes</taxon>
        <taxon>Micrococcales</taxon>
        <taxon>Brevibacteriaceae</taxon>
        <taxon>Sediminivirga</taxon>
    </lineage>
</organism>
<gene>
    <name evidence="9" type="ORF">GCM10011333_03340</name>
</gene>
<dbReference type="GO" id="GO:0005886">
    <property type="term" value="C:plasma membrane"/>
    <property type="evidence" value="ECO:0007669"/>
    <property type="project" value="UniProtKB-SubCell"/>
</dbReference>
<proteinExistence type="predicted"/>
<feature type="transmembrane region" description="Helical" evidence="7">
    <location>
        <begin position="112"/>
        <end position="130"/>
    </location>
</feature>
<keyword evidence="6 7" id="KW-0472">Membrane</keyword>
<feature type="transmembrane region" description="Helical" evidence="7">
    <location>
        <begin position="212"/>
        <end position="233"/>
    </location>
</feature>
<evidence type="ECO:0000256" key="2">
    <source>
        <dbReference type="ARBA" id="ARBA00022475"/>
    </source>
</evidence>
<feature type="transmembrane region" description="Helical" evidence="7">
    <location>
        <begin position="305"/>
        <end position="323"/>
    </location>
</feature>
<keyword evidence="10" id="KW-1185">Reference proteome</keyword>
<accession>A0A8J2XCD7</accession>
<keyword evidence="2" id="KW-1003">Cell membrane</keyword>
<evidence type="ECO:0000256" key="1">
    <source>
        <dbReference type="ARBA" id="ARBA00004429"/>
    </source>
</evidence>
<reference evidence="9" key="1">
    <citation type="journal article" date="2014" name="Int. J. Syst. Evol. Microbiol.">
        <title>Complete genome sequence of Corynebacterium casei LMG S-19264T (=DSM 44701T), isolated from a smear-ripened cheese.</title>
        <authorList>
            <consortium name="US DOE Joint Genome Institute (JGI-PGF)"/>
            <person name="Walter F."/>
            <person name="Albersmeier A."/>
            <person name="Kalinowski J."/>
            <person name="Ruckert C."/>
        </authorList>
    </citation>
    <scope>NUCLEOTIDE SEQUENCE</scope>
    <source>
        <strain evidence="9">CGMCC 1.12785</strain>
    </source>
</reference>
<feature type="domain" description="TRAP C4-dicarboxylate transport system permease DctM subunit" evidence="8">
    <location>
        <begin position="6"/>
        <end position="414"/>
    </location>
</feature>
<evidence type="ECO:0000313" key="9">
    <source>
        <dbReference type="EMBL" id="GGA03899.1"/>
    </source>
</evidence>
<dbReference type="Pfam" id="PF06808">
    <property type="entry name" value="DctM"/>
    <property type="match status" value="1"/>
</dbReference>
<evidence type="ECO:0000256" key="7">
    <source>
        <dbReference type="SAM" id="Phobius"/>
    </source>
</evidence>
<dbReference type="PANTHER" id="PTHR33362:SF5">
    <property type="entry name" value="C4-DICARBOXYLATE TRAP TRANSPORTER LARGE PERMEASE PROTEIN DCTM"/>
    <property type="match status" value="1"/>
</dbReference>
<dbReference type="EMBL" id="BMFY01000001">
    <property type="protein sequence ID" value="GGA03899.1"/>
    <property type="molecule type" value="Genomic_DNA"/>
</dbReference>
<evidence type="ECO:0000256" key="3">
    <source>
        <dbReference type="ARBA" id="ARBA00022519"/>
    </source>
</evidence>
<dbReference type="RefSeq" id="WP_188549172.1">
    <property type="nucleotide sequence ID" value="NZ_BMFY01000001.1"/>
</dbReference>
<evidence type="ECO:0000256" key="5">
    <source>
        <dbReference type="ARBA" id="ARBA00022989"/>
    </source>
</evidence>
<dbReference type="InterPro" id="IPR004681">
    <property type="entry name" value="TRAP_DctM"/>
</dbReference>
<dbReference type="PANTHER" id="PTHR33362">
    <property type="entry name" value="SIALIC ACID TRAP TRANSPORTER PERMEASE PROTEIN SIAT-RELATED"/>
    <property type="match status" value="1"/>
</dbReference>
<keyword evidence="5 7" id="KW-1133">Transmembrane helix</keyword>
<feature type="transmembrane region" description="Helical" evidence="7">
    <location>
        <begin position="142"/>
        <end position="164"/>
    </location>
</feature>
<evidence type="ECO:0000256" key="6">
    <source>
        <dbReference type="ARBA" id="ARBA00023136"/>
    </source>
</evidence>
<protein>
    <submittedName>
        <fullName evidence="9">C4-dicarboxylate ABC transporter permease</fullName>
    </submittedName>
</protein>
<dbReference type="InterPro" id="IPR010656">
    <property type="entry name" value="DctM"/>
</dbReference>
<feature type="transmembrane region" description="Helical" evidence="7">
    <location>
        <begin position="356"/>
        <end position="378"/>
    </location>
</feature>
<feature type="transmembrane region" description="Helical" evidence="7">
    <location>
        <begin position="390"/>
        <end position="411"/>
    </location>
</feature>
<feature type="transmembrane region" description="Helical" evidence="7">
    <location>
        <begin position="330"/>
        <end position="350"/>
    </location>
</feature>
<comment type="caution">
    <text evidence="9">The sequence shown here is derived from an EMBL/GenBank/DDBJ whole genome shotgun (WGS) entry which is preliminary data.</text>
</comment>
<evidence type="ECO:0000256" key="4">
    <source>
        <dbReference type="ARBA" id="ARBA00022692"/>
    </source>
</evidence>
<feature type="transmembrane region" description="Helical" evidence="7">
    <location>
        <begin position="269"/>
        <end position="293"/>
    </location>
</feature>
<feature type="transmembrane region" description="Helical" evidence="7">
    <location>
        <begin position="170"/>
        <end position="191"/>
    </location>
</feature>
<feature type="transmembrane region" description="Helical" evidence="7">
    <location>
        <begin position="89"/>
        <end position="106"/>
    </location>
</feature>
<evidence type="ECO:0000313" key="10">
    <source>
        <dbReference type="Proteomes" id="UP000616114"/>
    </source>
</evidence>
<keyword evidence="4 7" id="KW-0812">Transmembrane</keyword>
<dbReference type="Proteomes" id="UP000616114">
    <property type="component" value="Unassembled WGS sequence"/>
</dbReference>
<feature type="transmembrane region" description="Helical" evidence="7">
    <location>
        <begin position="46"/>
        <end position="68"/>
    </location>
</feature>
<dbReference type="PIRSF" id="PIRSF006066">
    <property type="entry name" value="HI0050"/>
    <property type="match status" value="1"/>
</dbReference>
<evidence type="ECO:0000259" key="8">
    <source>
        <dbReference type="Pfam" id="PF06808"/>
    </source>
</evidence>
<sequence>MMILLVVIALVLLGIGVPIAVAIALGTTAAIGASGVFGLQVVPQQMFNALNSFPLMAIPFFILAGHLMQAGGISERLVRFGNALIGHRTGGLAMTAVIASMFFAAISGSGAATVAAIGAILVPAMLAKGYDRGFTGANQAVAGSLGVIIPPSIPLILYAVAANVSAGDMFIASILPGLVLTTSLLLFAYAVSKKRGYVGTAKTTAGEVFTSFRKSILALLMPVIVLGGIYGGIFTPTEAAVVAVFYAAALGAVYRQITPRKLMKALTDSAVTSGTIMVIISTAGLFAFFINVLGFPTQVVETLTAMNLGVIGFLIMANLLLLVAGMFIEAAAAILIFVPILLPMATAVGIDPVHFGVIMVVNLAVGLVTPPVGLNLFVASDIARVNLMTLSKAVVPFLGVLALNIVLVTALPQLSLWLPGMLGGGG</sequence>
<dbReference type="AlphaFoldDB" id="A0A8J2XCD7"/>